<evidence type="ECO:0000256" key="2">
    <source>
        <dbReference type="ARBA" id="ARBA00022603"/>
    </source>
</evidence>
<dbReference type="InterPro" id="IPR023404">
    <property type="entry name" value="rSAM_horseshoe"/>
</dbReference>
<evidence type="ECO:0000259" key="8">
    <source>
        <dbReference type="PROSITE" id="PS51332"/>
    </source>
</evidence>
<name>A0A2Y9TW53_9GAMM</name>
<keyword evidence="5" id="KW-0479">Metal-binding</keyword>
<dbReference type="SMART" id="SM00729">
    <property type="entry name" value="Elp3"/>
    <property type="match status" value="1"/>
</dbReference>
<evidence type="ECO:0000256" key="7">
    <source>
        <dbReference type="ARBA" id="ARBA00023014"/>
    </source>
</evidence>
<evidence type="ECO:0000256" key="4">
    <source>
        <dbReference type="ARBA" id="ARBA00022691"/>
    </source>
</evidence>
<evidence type="ECO:0000256" key="3">
    <source>
        <dbReference type="ARBA" id="ARBA00022679"/>
    </source>
</evidence>
<dbReference type="InterPro" id="IPR007197">
    <property type="entry name" value="rSAM"/>
</dbReference>
<gene>
    <name evidence="10" type="ORF">HYN51_04225</name>
</gene>
<dbReference type="GO" id="GO:0003824">
    <property type="term" value="F:catalytic activity"/>
    <property type="evidence" value="ECO:0007669"/>
    <property type="project" value="InterPro"/>
</dbReference>
<dbReference type="InterPro" id="IPR051198">
    <property type="entry name" value="BchE-like"/>
</dbReference>
<dbReference type="CDD" id="cd02068">
    <property type="entry name" value="radical_SAM_B12_BD"/>
    <property type="match status" value="1"/>
</dbReference>
<protein>
    <submittedName>
        <fullName evidence="10">Radical SAM protein</fullName>
    </submittedName>
</protein>
<sequence length="435" mass="49896">MKIILLRPNMGDYRTTDAMPPLAIGILAARSSGHEVTFYDDRVEEIPVTLQADLIAISVETFTALRSYQLADRYRAQGNTVVMGGYHPTFLPDEALEHADSVIIGDAEGAWETLLQDKLQGKLQRYYYGDHSLQLDNYLLERTIFSGKKYAPLELVQYTRGCRFACDFCSIHGFYHSTVRARPVEQLREELMVLDPNRFIAFVDDNLFGNRTILEELLTMLKPLKRRWGCQISIDVARNTQLLDQLAQAGCRFALIGFESLNTQNLQQMGKSWNHSAGDYDEVVQALHVRGISIYGTFVFGYDEDDEQTIQQSIDFALRNKLEIANFNLLIPTPGSKLYQRLAEEGRLISPQWWKDPDYRYGDPIFQPKKITAERLTALCFSAKKQFYNYPSIAKRLLNLSKRTYWKDRGIALLANIISHREIIRKQGKRLGEKG</sequence>
<evidence type="ECO:0000313" key="10">
    <source>
        <dbReference type="EMBL" id="AWH87836.1"/>
    </source>
</evidence>
<dbReference type="SFLD" id="SFLDG01082">
    <property type="entry name" value="B12-binding_domain_containing"/>
    <property type="match status" value="1"/>
</dbReference>
<dbReference type="GO" id="GO:0051539">
    <property type="term" value="F:4 iron, 4 sulfur cluster binding"/>
    <property type="evidence" value="ECO:0007669"/>
    <property type="project" value="UniProtKB-KW"/>
</dbReference>
<dbReference type="Gene3D" id="3.80.30.20">
    <property type="entry name" value="tm_1862 like domain"/>
    <property type="match status" value="1"/>
</dbReference>
<keyword evidence="7" id="KW-0411">Iron-sulfur</keyword>
<dbReference type="RefSeq" id="WP_108899918.1">
    <property type="nucleotide sequence ID" value="NZ_CP029185.2"/>
</dbReference>
<dbReference type="InterPro" id="IPR058240">
    <property type="entry name" value="rSAM_sf"/>
</dbReference>
<dbReference type="KEGG" id="lpv:HYN51_04225"/>
<organism evidence="10 11">
    <name type="scientific">Limnobaculum parvum</name>
    <dbReference type="NCBI Taxonomy" id="2172103"/>
    <lineage>
        <taxon>Bacteria</taxon>
        <taxon>Pseudomonadati</taxon>
        <taxon>Pseudomonadota</taxon>
        <taxon>Gammaproteobacteria</taxon>
        <taxon>Enterobacterales</taxon>
        <taxon>Budviciaceae</taxon>
        <taxon>Limnobaculum</taxon>
    </lineage>
</organism>
<proteinExistence type="predicted"/>
<dbReference type="Gene3D" id="3.40.50.280">
    <property type="entry name" value="Cobalamin-binding domain"/>
    <property type="match status" value="1"/>
</dbReference>
<dbReference type="Pfam" id="PF04055">
    <property type="entry name" value="Radical_SAM"/>
    <property type="match status" value="1"/>
</dbReference>
<dbReference type="PANTHER" id="PTHR43409">
    <property type="entry name" value="ANAEROBIC MAGNESIUM-PROTOPORPHYRIN IX MONOMETHYL ESTER CYCLASE-RELATED"/>
    <property type="match status" value="1"/>
</dbReference>
<dbReference type="SFLD" id="SFLDG01123">
    <property type="entry name" value="methyltransferase_(Class_B)"/>
    <property type="match status" value="1"/>
</dbReference>
<dbReference type="OrthoDB" id="9801424at2"/>
<keyword evidence="6" id="KW-0408">Iron</keyword>
<dbReference type="Proteomes" id="UP000244908">
    <property type="component" value="Chromosome"/>
</dbReference>
<evidence type="ECO:0000256" key="5">
    <source>
        <dbReference type="ARBA" id="ARBA00022723"/>
    </source>
</evidence>
<dbReference type="Pfam" id="PF02310">
    <property type="entry name" value="B12-binding"/>
    <property type="match status" value="1"/>
</dbReference>
<evidence type="ECO:0000313" key="11">
    <source>
        <dbReference type="Proteomes" id="UP000244908"/>
    </source>
</evidence>
<dbReference type="PANTHER" id="PTHR43409:SF7">
    <property type="entry name" value="BLL1977 PROTEIN"/>
    <property type="match status" value="1"/>
</dbReference>
<dbReference type="InterPro" id="IPR006158">
    <property type="entry name" value="Cobalamin-bd"/>
</dbReference>
<comment type="cofactor">
    <cofactor evidence="1">
        <name>[4Fe-4S] cluster</name>
        <dbReference type="ChEBI" id="CHEBI:49883"/>
    </cofactor>
</comment>
<dbReference type="SFLD" id="SFLDS00029">
    <property type="entry name" value="Radical_SAM"/>
    <property type="match status" value="1"/>
</dbReference>
<feature type="domain" description="B12-binding" evidence="8">
    <location>
        <begin position="1"/>
        <end position="125"/>
    </location>
</feature>
<dbReference type="PROSITE" id="PS51332">
    <property type="entry name" value="B12_BINDING"/>
    <property type="match status" value="1"/>
</dbReference>
<dbReference type="InterPro" id="IPR034466">
    <property type="entry name" value="Methyltransferase_Class_B"/>
</dbReference>
<evidence type="ECO:0000256" key="1">
    <source>
        <dbReference type="ARBA" id="ARBA00001966"/>
    </source>
</evidence>
<dbReference type="GO" id="GO:0046872">
    <property type="term" value="F:metal ion binding"/>
    <property type="evidence" value="ECO:0007669"/>
    <property type="project" value="UniProtKB-KW"/>
</dbReference>
<dbReference type="GO" id="GO:0005829">
    <property type="term" value="C:cytosol"/>
    <property type="evidence" value="ECO:0007669"/>
    <property type="project" value="TreeGrafter"/>
</dbReference>
<dbReference type="SUPFAM" id="SSF102114">
    <property type="entry name" value="Radical SAM enzymes"/>
    <property type="match status" value="1"/>
</dbReference>
<reference evidence="10 11" key="1">
    <citation type="journal article" date="2019" name="Int. J. Syst. Evol. Microbiol.">
        <title>Limnobaculum parvum gen. nov., sp. nov., isolated from a freshwater lake.</title>
        <authorList>
            <person name="Baek C."/>
            <person name="Shin S.K."/>
            <person name="Yi H."/>
        </authorList>
    </citation>
    <scope>NUCLEOTIDE SEQUENCE [LARGE SCALE GENOMIC DNA]</scope>
    <source>
        <strain evidence="10 11">HYN0051</strain>
    </source>
</reference>
<dbReference type="GO" id="GO:0031419">
    <property type="term" value="F:cobalamin binding"/>
    <property type="evidence" value="ECO:0007669"/>
    <property type="project" value="InterPro"/>
</dbReference>
<dbReference type="EMBL" id="CP029185">
    <property type="protein sequence ID" value="AWH87836.1"/>
    <property type="molecule type" value="Genomic_DNA"/>
</dbReference>
<accession>A0A2Y9TW53</accession>
<evidence type="ECO:0000256" key="6">
    <source>
        <dbReference type="ARBA" id="ARBA00023004"/>
    </source>
</evidence>
<keyword evidence="4" id="KW-0949">S-adenosyl-L-methionine</keyword>
<keyword evidence="2" id="KW-0489">Methyltransferase</keyword>
<evidence type="ECO:0000259" key="9">
    <source>
        <dbReference type="PROSITE" id="PS51918"/>
    </source>
</evidence>
<dbReference type="PROSITE" id="PS51918">
    <property type="entry name" value="RADICAL_SAM"/>
    <property type="match status" value="1"/>
</dbReference>
<dbReference type="InterPro" id="IPR006638">
    <property type="entry name" value="Elp3/MiaA/NifB-like_rSAM"/>
</dbReference>
<dbReference type="AlphaFoldDB" id="A0A2Y9TW53"/>
<feature type="domain" description="Radical SAM core" evidence="9">
    <location>
        <begin position="145"/>
        <end position="374"/>
    </location>
</feature>
<keyword evidence="3" id="KW-0808">Transferase</keyword>
<keyword evidence="11" id="KW-1185">Reference proteome</keyword>